<keyword evidence="3" id="KW-1185">Reference proteome</keyword>
<dbReference type="Proteomes" id="UP000256845">
    <property type="component" value="Unassembled WGS sequence"/>
</dbReference>
<comment type="caution">
    <text evidence="2">The sequence shown here is derived from an EMBL/GenBank/DDBJ whole genome shotgun (WGS) entry which is preliminary data.</text>
</comment>
<keyword evidence="1" id="KW-0812">Transmembrane</keyword>
<protein>
    <submittedName>
        <fullName evidence="2">Uncharacterized protein</fullName>
    </submittedName>
</protein>
<gene>
    <name evidence="2" type="ORF">DFP90_101723</name>
</gene>
<organism evidence="2 3">
    <name type="scientific">Aestuariispira insulae</name>
    <dbReference type="NCBI Taxonomy" id="1461337"/>
    <lineage>
        <taxon>Bacteria</taxon>
        <taxon>Pseudomonadati</taxon>
        <taxon>Pseudomonadota</taxon>
        <taxon>Alphaproteobacteria</taxon>
        <taxon>Rhodospirillales</taxon>
        <taxon>Kiloniellaceae</taxon>
        <taxon>Aestuariispira</taxon>
    </lineage>
</organism>
<feature type="transmembrane region" description="Helical" evidence="1">
    <location>
        <begin position="55"/>
        <end position="86"/>
    </location>
</feature>
<proteinExistence type="predicted"/>
<sequence>MEPDAKKQASGLYGNWILSMRNKPSLTQKLVSLLGFLLVISGIIFFGFGFGKTQIYLVCLLWVAWLLASLFFRVVSTFVWGMIIFHPLLLKAPDRKMIVLRRVWFVGTGLSLLPLLLATNWASALGLFIMMDLLLALTWTSAQMNHAEMPGHEDEIRNAALLSGDPMALTFAARDPDSSSRSKEQPKGD</sequence>
<reference evidence="2 3" key="1">
    <citation type="submission" date="2018-07" db="EMBL/GenBank/DDBJ databases">
        <title>Genomic Encyclopedia of Type Strains, Phase III (KMG-III): the genomes of soil and plant-associated and newly described type strains.</title>
        <authorList>
            <person name="Whitman W."/>
        </authorList>
    </citation>
    <scope>NUCLEOTIDE SEQUENCE [LARGE SCALE GENOMIC DNA]</scope>
    <source>
        <strain evidence="2 3">CECT 8488</strain>
    </source>
</reference>
<accession>A0A3D9HWP2</accession>
<name>A0A3D9HWP2_9PROT</name>
<evidence type="ECO:0000313" key="3">
    <source>
        <dbReference type="Proteomes" id="UP000256845"/>
    </source>
</evidence>
<feature type="transmembrane region" description="Helical" evidence="1">
    <location>
        <begin position="30"/>
        <end position="49"/>
    </location>
</feature>
<evidence type="ECO:0000313" key="2">
    <source>
        <dbReference type="EMBL" id="RED53924.1"/>
    </source>
</evidence>
<keyword evidence="1" id="KW-0472">Membrane</keyword>
<dbReference type="EMBL" id="QRDW01000001">
    <property type="protein sequence ID" value="RED53924.1"/>
    <property type="molecule type" value="Genomic_DNA"/>
</dbReference>
<evidence type="ECO:0000256" key="1">
    <source>
        <dbReference type="SAM" id="Phobius"/>
    </source>
</evidence>
<dbReference type="AlphaFoldDB" id="A0A3D9HWP2"/>
<keyword evidence="1" id="KW-1133">Transmembrane helix</keyword>
<feature type="transmembrane region" description="Helical" evidence="1">
    <location>
        <begin position="98"/>
        <end position="118"/>
    </location>
</feature>